<dbReference type="PIRSF" id="PIRSF036881">
    <property type="entry name" value="PAT"/>
    <property type="match status" value="1"/>
</dbReference>
<dbReference type="GeneID" id="114441427"/>
<dbReference type="InterPro" id="IPR004279">
    <property type="entry name" value="Perilipin"/>
</dbReference>
<keyword evidence="5" id="KW-1185">Reference proteome</keyword>
<evidence type="ECO:0000313" key="6">
    <source>
        <dbReference type="RefSeq" id="XP_028270156.1"/>
    </source>
</evidence>
<dbReference type="PANTHER" id="PTHR14024:SF49">
    <property type="entry name" value="LIPID STORAGE DROPLETS SURFACE-BINDING PROTEIN 1"/>
    <property type="match status" value="1"/>
</dbReference>
<keyword evidence="3" id="KW-0551">Lipid droplet</keyword>
<dbReference type="Proteomes" id="UP000515145">
    <property type="component" value="Chromosome 1"/>
</dbReference>
<evidence type="ECO:0000313" key="5">
    <source>
        <dbReference type="Proteomes" id="UP000515145"/>
    </source>
</evidence>
<dbReference type="GO" id="GO:0005811">
    <property type="term" value="C:lipid droplet"/>
    <property type="evidence" value="ECO:0007669"/>
    <property type="project" value="UniProtKB-SubCell"/>
</dbReference>
<evidence type="ECO:0000256" key="3">
    <source>
        <dbReference type="ARBA" id="ARBA00022677"/>
    </source>
</evidence>
<name>A0A6P7J0Q1_9TELE</name>
<dbReference type="PANTHER" id="PTHR14024">
    <property type="entry name" value="PERILIPIN"/>
    <property type="match status" value="1"/>
</dbReference>
<dbReference type="InParanoid" id="A0A6P7J0Q1"/>
<evidence type="ECO:0000256" key="4">
    <source>
        <dbReference type="PIRNR" id="PIRNR036881"/>
    </source>
</evidence>
<evidence type="ECO:0000256" key="1">
    <source>
        <dbReference type="ARBA" id="ARBA00004502"/>
    </source>
</evidence>
<dbReference type="OrthoDB" id="376826at2759"/>
<dbReference type="Pfam" id="PF03036">
    <property type="entry name" value="Perilipin"/>
    <property type="match status" value="1"/>
</dbReference>
<accession>A0A6P7J0Q1</accession>
<gene>
    <name evidence="6" type="primary">LOC114441427</name>
</gene>
<evidence type="ECO:0000256" key="2">
    <source>
        <dbReference type="ARBA" id="ARBA00006311"/>
    </source>
</evidence>
<protein>
    <recommendedName>
        <fullName evidence="4">Perilipin</fullName>
    </recommendedName>
</protein>
<dbReference type="RefSeq" id="XP_028270156.1">
    <property type="nucleotide sequence ID" value="XM_028414355.1"/>
</dbReference>
<proteinExistence type="inferred from homology"/>
<reference evidence="6" key="1">
    <citation type="submission" date="2025-08" db="UniProtKB">
        <authorList>
            <consortium name="RefSeq"/>
        </authorList>
    </citation>
    <scope>IDENTIFICATION</scope>
</reference>
<comment type="similarity">
    <text evidence="2 4">Belongs to the perilipin family.</text>
</comment>
<dbReference type="GO" id="GO:0010890">
    <property type="term" value="P:positive regulation of triglyceride storage"/>
    <property type="evidence" value="ECO:0007669"/>
    <property type="project" value="TreeGrafter"/>
</dbReference>
<dbReference type="GO" id="GO:0019915">
    <property type="term" value="P:lipid storage"/>
    <property type="evidence" value="ECO:0007669"/>
    <property type="project" value="TreeGrafter"/>
</dbReference>
<organism evidence="5 6">
    <name type="scientific">Parambassis ranga</name>
    <name type="common">Indian glassy fish</name>
    <dbReference type="NCBI Taxonomy" id="210632"/>
    <lineage>
        <taxon>Eukaryota</taxon>
        <taxon>Metazoa</taxon>
        <taxon>Chordata</taxon>
        <taxon>Craniata</taxon>
        <taxon>Vertebrata</taxon>
        <taxon>Euteleostomi</taxon>
        <taxon>Actinopterygii</taxon>
        <taxon>Neopterygii</taxon>
        <taxon>Teleostei</taxon>
        <taxon>Neoteleostei</taxon>
        <taxon>Acanthomorphata</taxon>
        <taxon>Ovalentaria</taxon>
        <taxon>Ambassidae</taxon>
        <taxon>Parambassis</taxon>
    </lineage>
</organism>
<dbReference type="GO" id="GO:0005829">
    <property type="term" value="C:cytosol"/>
    <property type="evidence" value="ECO:0007669"/>
    <property type="project" value="TreeGrafter"/>
</dbReference>
<dbReference type="AlphaFoldDB" id="A0A6P7J0Q1"/>
<sequence>MPMNNNQLKVQSAASRLTKLPAVRSACSKLSLLYKNTKNSHPSVQFVCGVLESGVTTLGTAAFSRVSPVIDKLEPQMSIANDFACKSLDWLENSLPVLQSPTDMIVATARNKVHEIQGVVSIAATGTVERVQHTVTWVMSRLYVHDAANLLVMERALSVVTKRLDAALSFSEALVDQVLPPTDEDKGGGAHLVEGFEDACITKRYSARLVSLTLKLCKRTHLVVGTKIQSVQVCSLASFTQQVMGSFSQSTSLVHDLQTSCLTLAWRIHGLPQFLHNQAAAALFFVTQMYHVCSPPSQQVPNNQVRSQVCAIESSSPQMNVVPATPACRTRRSRRISAFENNGCNVTGCMPR</sequence>
<dbReference type="SUPFAM" id="SSF109775">
    <property type="entry name" value="Mannose-6-phosphate receptor binding protein 1 (Tip47), C-terminal domain"/>
    <property type="match status" value="1"/>
</dbReference>
<comment type="subcellular location">
    <subcellularLocation>
        <location evidence="1">Lipid droplet</location>
    </subcellularLocation>
</comment>